<keyword evidence="2" id="KW-0472">Membrane</keyword>
<keyword evidence="2" id="KW-1133">Transmembrane helix</keyword>
<dbReference type="Pfam" id="PF13347">
    <property type="entry name" value="MFS_2"/>
    <property type="match status" value="1"/>
</dbReference>
<protein>
    <submittedName>
        <fullName evidence="3">MFS transporter</fullName>
    </submittedName>
</protein>
<feature type="transmembrane region" description="Helical" evidence="2">
    <location>
        <begin position="309"/>
        <end position="327"/>
    </location>
</feature>
<dbReference type="Proteomes" id="UP000663923">
    <property type="component" value="Chromosome"/>
</dbReference>
<dbReference type="SUPFAM" id="SSF103473">
    <property type="entry name" value="MFS general substrate transporter"/>
    <property type="match status" value="1"/>
</dbReference>
<comment type="similarity">
    <text evidence="1">Belongs to the sodium:galactoside symporter (TC 2.A.2) family.</text>
</comment>
<feature type="transmembrane region" description="Helical" evidence="2">
    <location>
        <begin position="389"/>
        <end position="412"/>
    </location>
</feature>
<keyword evidence="4" id="KW-1185">Reference proteome</keyword>
<feature type="transmembrane region" description="Helical" evidence="2">
    <location>
        <begin position="147"/>
        <end position="171"/>
    </location>
</feature>
<evidence type="ECO:0000313" key="3">
    <source>
        <dbReference type="EMBL" id="QTD56948.1"/>
    </source>
</evidence>
<organism evidence="3 4">
    <name type="scientific">Parasphingorhabdus cellanae</name>
    <dbReference type="NCBI Taxonomy" id="2806553"/>
    <lineage>
        <taxon>Bacteria</taxon>
        <taxon>Pseudomonadati</taxon>
        <taxon>Pseudomonadota</taxon>
        <taxon>Alphaproteobacteria</taxon>
        <taxon>Sphingomonadales</taxon>
        <taxon>Sphingomonadaceae</taxon>
        <taxon>Parasphingorhabdus</taxon>
    </lineage>
</organism>
<reference evidence="3 4" key="1">
    <citation type="submission" date="2021-03" db="EMBL/GenBank/DDBJ databases">
        <title>Complete genome of Parasphingorhabdus_sp.JHSY0214.</title>
        <authorList>
            <person name="Yoo J.H."/>
            <person name="Bae J.W."/>
        </authorList>
    </citation>
    <scope>NUCLEOTIDE SEQUENCE [LARGE SCALE GENOMIC DNA]</scope>
    <source>
        <strain evidence="3 4">JHSY0214</strain>
    </source>
</reference>
<dbReference type="PANTHER" id="PTHR11328">
    <property type="entry name" value="MAJOR FACILITATOR SUPERFAMILY DOMAIN-CONTAINING PROTEIN"/>
    <property type="match status" value="1"/>
</dbReference>
<evidence type="ECO:0000256" key="2">
    <source>
        <dbReference type="SAM" id="Phobius"/>
    </source>
</evidence>
<gene>
    <name evidence="3" type="ORF">J4G78_05100</name>
</gene>
<keyword evidence="2" id="KW-0812">Transmembrane</keyword>
<proteinExistence type="inferred from homology"/>
<feature type="transmembrane region" description="Helical" evidence="2">
    <location>
        <begin position="432"/>
        <end position="450"/>
    </location>
</feature>
<sequence>MSIAQPLPTKTKLLYGSGSIAYGIKDNGFATFLLFYYEQVVGLSADLVGLAIALALIADAFIDPAVGQMSDRTRTRIGRRHPWLYGATFPIVIAWVFLWHPPETSPTMTFLYLFGVAMAVRMAFSAFEVPALALLPELSRDYHDRTAIMRFRFLFGWAGGLTIMFIAYAIFLVPSENYPVGLLNKDGYQNYAILGAFIMLAAVLISAIGTHKRVVRDYRSTKTHPPTAETFGQIMETFRYRPFLLLMLAGVFAFTNQWLVFALSPYLFTHVWEFRQPDFTAYSLTLFVAAITAFLVVTPISKRLGKAKAASFLTLGALFIGTAPYWLRMVDLFPAPGDSRMLPVLFTLLVVATASSISAMILTMSMIADVTDQHEFETGNKSEGLFSSGMFFMQKVVNGIGILLASQIISFINMPKNATPGSVDPAIVDNLALIYVLLATIIALIGAWAYTKFPLGEKDHENRLAKMVMNNQAAE</sequence>
<dbReference type="PANTHER" id="PTHR11328:SF28">
    <property type="entry name" value="MAJOR FACILITATOR SUPERFAMILY DOMAIN-CONTAINING PROTEIN 12"/>
    <property type="match status" value="1"/>
</dbReference>
<dbReference type="RefSeq" id="WP_207989061.1">
    <property type="nucleotide sequence ID" value="NZ_CP071794.1"/>
</dbReference>
<dbReference type="Gene3D" id="1.20.1250.20">
    <property type="entry name" value="MFS general substrate transporter like domains"/>
    <property type="match status" value="1"/>
</dbReference>
<feature type="transmembrane region" description="Helical" evidence="2">
    <location>
        <begin position="112"/>
        <end position="135"/>
    </location>
</feature>
<name>A0ABX7T5T8_9SPHN</name>
<dbReference type="InterPro" id="IPR039672">
    <property type="entry name" value="MFS_2"/>
</dbReference>
<feature type="transmembrane region" description="Helical" evidence="2">
    <location>
        <begin position="40"/>
        <end position="62"/>
    </location>
</feature>
<feature type="transmembrane region" description="Helical" evidence="2">
    <location>
        <begin position="347"/>
        <end position="368"/>
    </location>
</feature>
<evidence type="ECO:0000256" key="1">
    <source>
        <dbReference type="ARBA" id="ARBA00009617"/>
    </source>
</evidence>
<dbReference type="EMBL" id="CP071794">
    <property type="protein sequence ID" value="QTD56948.1"/>
    <property type="molecule type" value="Genomic_DNA"/>
</dbReference>
<feature type="transmembrane region" description="Helical" evidence="2">
    <location>
        <begin position="279"/>
        <end position="297"/>
    </location>
</feature>
<feature type="transmembrane region" description="Helical" evidence="2">
    <location>
        <begin position="83"/>
        <end position="100"/>
    </location>
</feature>
<feature type="transmembrane region" description="Helical" evidence="2">
    <location>
        <begin position="243"/>
        <end position="267"/>
    </location>
</feature>
<dbReference type="InterPro" id="IPR036259">
    <property type="entry name" value="MFS_trans_sf"/>
</dbReference>
<evidence type="ECO:0000313" key="4">
    <source>
        <dbReference type="Proteomes" id="UP000663923"/>
    </source>
</evidence>
<accession>A0ABX7T5T8</accession>
<feature type="transmembrane region" description="Helical" evidence="2">
    <location>
        <begin position="191"/>
        <end position="210"/>
    </location>
</feature>